<dbReference type="InterPro" id="IPR036179">
    <property type="entry name" value="Ig-like_dom_sf"/>
</dbReference>
<dbReference type="CDD" id="cd00063">
    <property type="entry name" value="FN3"/>
    <property type="match status" value="1"/>
</dbReference>
<dbReference type="InterPro" id="IPR013783">
    <property type="entry name" value="Ig-like_fold"/>
</dbReference>
<keyword evidence="1" id="KW-0677">Repeat</keyword>
<reference evidence="5" key="1">
    <citation type="submission" date="2021-03" db="EMBL/GenBank/DDBJ databases">
        <authorList>
            <person name="Bekaert M."/>
        </authorList>
    </citation>
    <scope>NUCLEOTIDE SEQUENCE</scope>
</reference>
<evidence type="ECO:0000256" key="1">
    <source>
        <dbReference type="ARBA" id="ARBA00022737"/>
    </source>
</evidence>
<dbReference type="InterPro" id="IPR050991">
    <property type="entry name" value="ECM_Regulatory_Proteins"/>
</dbReference>
<evidence type="ECO:0000259" key="4">
    <source>
        <dbReference type="PROSITE" id="PS50853"/>
    </source>
</evidence>
<dbReference type="EMBL" id="CAJPWZ010002147">
    <property type="protein sequence ID" value="CAG2231497.1"/>
    <property type="molecule type" value="Genomic_DNA"/>
</dbReference>
<proteinExistence type="predicted"/>
<dbReference type="AlphaFoldDB" id="A0A8S3TCJ2"/>
<feature type="compositionally biased region" description="Low complexity" evidence="2">
    <location>
        <begin position="156"/>
        <end position="167"/>
    </location>
</feature>
<accession>A0A8S3TCJ2</accession>
<dbReference type="InterPro" id="IPR007110">
    <property type="entry name" value="Ig-like_dom"/>
</dbReference>
<dbReference type="SMART" id="SM00060">
    <property type="entry name" value="FN3"/>
    <property type="match status" value="2"/>
</dbReference>
<evidence type="ECO:0000259" key="3">
    <source>
        <dbReference type="PROSITE" id="PS50835"/>
    </source>
</evidence>
<dbReference type="SUPFAM" id="SSF48726">
    <property type="entry name" value="Immunoglobulin"/>
    <property type="match status" value="1"/>
</dbReference>
<sequence>MIFEMAFLATVRDVGLPIRDLFYIPDISAITIYTSQKNSHVTLACDVKLSKRQLNRPYTIKWIASGGSFQTVIEKLSNKDVVIGISFTGRVELVNGTSLKINRLQLRDSRDYQCRVTLYNRRYDDGPWNRLKVNDDPIPSTTRPTNKPVSTKRRTTTPTTATRVATPLSVTPYTVRDGDGGDGGDDTESDGSGGLTLNTDVSVDESKGISSVDAVTDPRTTTILDTESQSLKESTEISTVKSTYDKTKTLSDKTSVEKKHYYDRKTTIPRNETRSPSVDVIGTRISTETTAESVTITEAAGLFFNVTITERKTNVIKLQVRVSSTKEEKFTILKWLYKTENNSTRTEEKAVRRAHYIDESIKVKGLEIGFCYNFQIDVQTQNGRWIGPIDQRACTKPRSPGSGTRIGNTTITSIPLLIEHPYDGHFDSFRIDYENNANKFSMTVSRAVGVNQTKTEITGLVPQSCYTIDVYAVSFSESSHNSRSFTNVCTQTPLDPNYYTVIYGESSFTIFWVNFSDKYHVNVSCNSWTKMVSSNKPSLSVNRTVPGDCCVLNVKNLNDTVSRQYSVHVNETLPEYPVVISNVTTRTHLDLTWREPIRSNGWIHRYTVHLFDSEDTTIEHYIVVCIQPKPKCSRNDSYWKYQCSSFSLANNRNGNIYYNNSHFYLSIRGLKPGMLYRYSVTAMNKAGLNTTDRIPVITQEDSKIFSNL</sequence>
<protein>
    <submittedName>
        <fullName evidence="5">Uncharacterized protein</fullName>
    </submittedName>
</protein>
<feature type="domain" description="Fibronectin type-III" evidence="4">
    <location>
        <begin position="399"/>
        <end position="495"/>
    </location>
</feature>
<feature type="compositionally biased region" description="Polar residues" evidence="2">
    <location>
        <begin position="218"/>
        <end position="241"/>
    </location>
</feature>
<comment type="caution">
    <text evidence="5">The sequence shown here is derived from an EMBL/GenBank/DDBJ whole genome shotgun (WGS) entry which is preliminary data.</text>
</comment>
<dbReference type="PROSITE" id="PS50835">
    <property type="entry name" value="IG_LIKE"/>
    <property type="match status" value="1"/>
</dbReference>
<dbReference type="Gene3D" id="2.60.40.10">
    <property type="entry name" value="Immunoglobulins"/>
    <property type="match status" value="3"/>
</dbReference>
<dbReference type="PANTHER" id="PTHR46708:SF2">
    <property type="entry name" value="FIBRONECTIN TYPE-III DOMAIN-CONTAINING PROTEIN"/>
    <property type="match status" value="1"/>
</dbReference>
<name>A0A8S3TCJ2_MYTED</name>
<dbReference type="Pfam" id="PF00041">
    <property type="entry name" value="fn3"/>
    <property type="match status" value="2"/>
</dbReference>
<dbReference type="OrthoDB" id="6234674at2759"/>
<dbReference type="SUPFAM" id="SSF49265">
    <property type="entry name" value="Fibronectin type III"/>
    <property type="match status" value="1"/>
</dbReference>
<evidence type="ECO:0000256" key="2">
    <source>
        <dbReference type="SAM" id="MobiDB-lite"/>
    </source>
</evidence>
<dbReference type="InterPro" id="IPR003961">
    <property type="entry name" value="FN3_dom"/>
</dbReference>
<evidence type="ECO:0000313" key="6">
    <source>
        <dbReference type="Proteomes" id="UP000683360"/>
    </source>
</evidence>
<feature type="compositionally biased region" description="Acidic residues" evidence="2">
    <location>
        <begin position="180"/>
        <end position="189"/>
    </location>
</feature>
<evidence type="ECO:0000313" key="5">
    <source>
        <dbReference type="EMBL" id="CAG2231497.1"/>
    </source>
</evidence>
<dbReference type="PANTHER" id="PTHR46708">
    <property type="entry name" value="TENASCIN"/>
    <property type="match status" value="1"/>
</dbReference>
<feature type="domain" description="Ig-like" evidence="3">
    <location>
        <begin position="25"/>
        <end position="117"/>
    </location>
</feature>
<organism evidence="5 6">
    <name type="scientific">Mytilus edulis</name>
    <name type="common">Blue mussel</name>
    <dbReference type="NCBI Taxonomy" id="6550"/>
    <lineage>
        <taxon>Eukaryota</taxon>
        <taxon>Metazoa</taxon>
        <taxon>Spiralia</taxon>
        <taxon>Lophotrochozoa</taxon>
        <taxon>Mollusca</taxon>
        <taxon>Bivalvia</taxon>
        <taxon>Autobranchia</taxon>
        <taxon>Pteriomorphia</taxon>
        <taxon>Mytilida</taxon>
        <taxon>Mytiloidea</taxon>
        <taxon>Mytilidae</taxon>
        <taxon>Mytilinae</taxon>
        <taxon>Mytilus</taxon>
    </lineage>
</organism>
<feature type="region of interest" description="Disordered" evidence="2">
    <location>
        <begin position="130"/>
        <end position="241"/>
    </location>
</feature>
<dbReference type="PROSITE" id="PS50853">
    <property type="entry name" value="FN3"/>
    <property type="match status" value="1"/>
</dbReference>
<dbReference type="Proteomes" id="UP000683360">
    <property type="component" value="Unassembled WGS sequence"/>
</dbReference>
<keyword evidence="6" id="KW-1185">Reference proteome</keyword>
<gene>
    <name evidence="5" type="ORF">MEDL_44283</name>
</gene>
<dbReference type="InterPro" id="IPR036116">
    <property type="entry name" value="FN3_sf"/>
</dbReference>